<dbReference type="GO" id="GO:0003700">
    <property type="term" value="F:DNA-binding transcription factor activity"/>
    <property type="evidence" value="ECO:0007669"/>
    <property type="project" value="InterPro"/>
</dbReference>
<feature type="region of interest" description="Disordered" evidence="7">
    <location>
        <begin position="393"/>
        <end position="467"/>
    </location>
</feature>
<evidence type="ECO:0000256" key="1">
    <source>
        <dbReference type="ARBA" id="ARBA00004123"/>
    </source>
</evidence>
<evidence type="ECO:0000256" key="6">
    <source>
        <dbReference type="ARBA" id="ARBA00023242"/>
    </source>
</evidence>
<dbReference type="InterPro" id="IPR046955">
    <property type="entry name" value="PHR1-like"/>
</dbReference>
<evidence type="ECO:0000313" key="9">
    <source>
        <dbReference type="EMBL" id="KAK9734113.1"/>
    </source>
</evidence>
<dbReference type="Pfam" id="PF14379">
    <property type="entry name" value="Myb_CC_LHEQLE"/>
    <property type="match status" value="1"/>
</dbReference>
<dbReference type="PROSITE" id="PS51294">
    <property type="entry name" value="HTH_MYB"/>
    <property type="match status" value="1"/>
</dbReference>
<evidence type="ECO:0000259" key="8">
    <source>
        <dbReference type="PROSITE" id="PS51294"/>
    </source>
</evidence>
<comment type="caution">
    <text evidence="9">The sequence shown here is derived from an EMBL/GenBank/DDBJ whole genome shotgun (WGS) entry which is preliminary data.</text>
</comment>
<reference evidence="9" key="1">
    <citation type="submission" date="2024-03" db="EMBL/GenBank/DDBJ databases">
        <title>WGS assembly of Saponaria officinalis var. Norfolk2.</title>
        <authorList>
            <person name="Jenkins J."/>
            <person name="Shu S."/>
            <person name="Grimwood J."/>
            <person name="Barry K."/>
            <person name="Goodstein D."/>
            <person name="Schmutz J."/>
            <person name="Leebens-Mack J."/>
            <person name="Osbourn A."/>
        </authorList>
    </citation>
    <scope>NUCLEOTIDE SEQUENCE [LARGE SCALE GENOMIC DNA]</scope>
    <source>
        <strain evidence="9">JIC</strain>
    </source>
</reference>
<proteinExistence type="inferred from homology"/>
<dbReference type="SUPFAM" id="SSF46689">
    <property type="entry name" value="Homeodomain-like"/>
    <property type="match status" value="1"/>
</dbReference>
<dbReference type="NCBIfam" id="TIGR01557">
    <property type="entry name" value="myb_SHAQKYF"/>
    <property type="match status" value="1"/>
</dbReference>
<comment type="subcellular location">
    <subcellularLocation>
        <location evidence="1">Nucleus</location>
    </subcellularLocation>
</comment>
<dbReference type="Proteomes" id="UP001443914">
    <property type="component" value="Unassembled WGS sequence"/>
</dbReference>
<feature type="compositionally biased region" description="Pro residues" evidence="7">
    <location>
        <begin position="405"/>
        <end position="414"/>
    </location>
</feature>
<keyword evidence="4" id="KW-0175">Coiled coil</keyword>
<organism evidence="9 10">
    <name type="scientific">Saponaria officinalis</name>
    <name type="common">Common soapwort</name>
    <name type="synonym">Lychnis saponaria</name>
    <dbReference type="NCBI Taxonomy" id="3572"/>
    <lineage>
        <taxon>Eukaryota</taxon>
        <taxon>Viridiplantae</taxon>
        <taxon>Streptophyta</taxon>
        <taxon>Embryophyta</taxon>
        <taxon>Tracheophyta</taxon>
        <taxon>Spermatophyta</taxon>
        <taxon>Magnoliopsida</taxon>
        <taxon>eudicotyledons</taxon>
        <taxon>Gunneridae</taxon>
        <taxon>Pentapetalae</taxon>
        <taxon>Caryophyllales</taxon>
        <taxon>Caryophyllaceae</taxon>
        <taxon>Caryophylleae</taxon>
        <taxon>Saponaria</taxon>
    </lineage>
</organism>
<evidence type="ECO:0000256" key="5">
    <source>
        <dbReference type="ARBA" id="ARBA00023163"/>
    </source>
</evidence>
<protein>
    <recommendedName>
        <fullName evidence="8">HTH myb-type domain-containing protein</fullName>
    </recommendedName>
</protein>
<feature type="domain" description="HTH myb-type" evidence="8">
    <location>
        <begin position="243"/>
        <end position="303"/>
    </location>
</feature>
<dbReference type="InterPro" id="IPR017930">
    <property type="entry name" value="Myb_dom"/>
</dbReference>
<sequence length="467" mass="51505">MNHPGRASLITRDARKGTTAIHTSLPPADLSYVEKREGSVFSKSPYPSTVRKTEKSRTPNHFGASSHEKSGLSNEAAPSHASMFCTNLYLSSSSSSEAQRQLGKLPFLPTPCTPPSTSSVHSTKADLLVQDDSNSLFEQRHSEDSFRDFLNYPGNTSEGDYDDVTCGSDSFALNEQLELQLLSDELHFAMTDGGENPGIDEIYEVSPIASKPAEATVHDTPKSISLHPSVNAVSSQKAPASSTTHRPRMRWTPELHERFVEAVNKLDGAEKATPKGVLKLMNVEGVTIYHVKSHLQKYRVAKYIPDKNEEKKTCSSEEKRSQSNSKSCDASSKGSITEALRMQMEVQKQLHEQLEVQRQLQMRIEEHARYLQKILEEQQKTHCTLVSTHSSLSITSAEQDQDPHPASPPSPESPAKPVESKTDSSSSLPLKHRHESLEVQPCQKKPCLEPNPSSGSDVYTVDVDSSS</sequence>
<gene>
    <name evidence="9" type="ORF">RND81_04G115700</name>
</gene>
<dbReference type="Gene3D" id="1.10.10.60">
    <property type="entry name" value="Homeodomain-like"/>
    <property type="match status" value="1"/>
</dbReference>
<dbReference type="InterPro" id="IPR001005">
    <property type="entry name" value="SANT/Myb"/>
</dbReference>
<evidence type="ECO:0000256" key="7">
    <source>
        <dbReference type="SAM" id="MobiDB-lite"/>
    </source>
</evidence>
<dbReference type="FunFam" id="1.10.10.60:FF:000002">
    <property type="entry name" value="Myb family transcription factor"/>
    <property type="match status" value="1"/>
</dbReference>
<dbReference type="PANTHER" id="PTHR31499:SF80">
    <property type="entry name" value="HTH MYB-TYPE DOMAIN-CONTAINING PROTEIN"/>
    <property type="match status" value="1"/>
</dbReference>
<keyword evidence="10" id="KW-1185">Reference proteome</keyword>
<evidence type="ECO:0000256" key="2">
    <source>
        <dbReference type="ARBA" id="ARBA00006783"/>
    </source>
</evidence>
<keyword evidence="3" id="KW-0805">Transcription regulation</keyword>
<feature type="compositionally biased region" description="Polar residues" evidence="7">
    <location>
        <begin position="322"/>
        <end position="334"/>
    </location>
</feature>
<evidence type="ECO:0000256" key="3">
    <source>
        <dbReference type="ARBA" id="ARBA00023015"/>
    </source>
</evidence>
<dbReference type="GO" id="GO:0005634">
    <property type="term" value="C:nucleus"/>
    <property type="evidence" value="ECO:0007669"/>
    <property type="project" value="UniProtKB-SubCell"/>
</dbReference>
<feature type="region of interest" description="Disordered" evidence="7">
    <location>
        <begin position="1"/>
        <end position="75"/>
    </location>
</feature>
<comment type="similarity">
    <text evidence="2">Belongs to the MYB-CC family.</text>
</comment>
<dbReference type="InterPro" id="IPR025756">
    <property type="entry name" value="Myb_CC_LHEQLE"/>
</dbReference>
<feature type="compositionally biased region" description="Basic and acidic residues" evidence="7">
    <location>
        <begin position="308"/>
        <end position="321"/>
    </location>
</feature>
<evidence type="ECO:0000313" key="10">
    <source>
        <dbReference type="Proteomes" id="UP001443914"/>
    </source>
</evidence>
<dbReference type="AlphaFoldDB" id="A0AAW1LKN4"/>
<feature type="compositionally biased region" description="Low complexity" evidence="7">
    <location>
        <begin position="453"/>
        <end position="467"/>
    </location>
</feature>
<dbReference type="InterPro" id="IPR009057">
    <property type="entry name" value="Homeodomain-like_sf"/>
</dbReference>
<dbReference type="PANTHER" id="PTHR31499">
    <property type="entry name" value="MYB FAMILY TRANSCRIPTION FACTOR PHL11"/>
    <property type="match status" value="1"/>
</dbReference>
<dbReference type="Pfam" id="PF00249">
    <property type="entry name" value="Myb_DNA-binding"/>
    <property type="match status" value="1"/>
</dbReference>
<feature type="region of interest" description="Disordered" evidence="7">
    <location>
        <begin position="308"/>
        <end position="334"/>
    </location>
</feature>
<name>A0AAW1LKN4_SAPOF</name>
<dbReference type="InterPro" id="IPR006447">
    <property type="entry name" value="Myb_dom_plants"/>
</dbReference>
<dbReference type="EMBL" id="JBDFQZ010000004">
    <property type="protein sequence ID" value="KAK9734113.1"/>
    <property type="molecule type" value="Genomic_DNA"/>
</dbReference>
<dbReference type="GO" id="GO:0003677">
    <property type="term" value="F:DNA binding"/>
    <property type="evidence" value="ECO:0007669"/>
    <property type="project" value="InterPro"/>
</dbReference>
<accession>A0AAW1LKN4</accession>
<keyword evidence="6" id="KW-0539">Nucleus</keyword>
<keyword evidence="5" id="KW-0804">Transcription</keyword>
<evidence type="ECO:0000256" key="4">
    <source>
        <dbReference type="ARBA" id="ARBA00023054"/>
    </source>
</evidence>